<dbReference type="OrthoDB" id="9807874at2"/>
<dbReference type="GO" id="GO:0016020">
    <property type="term" value="C:membrane"/>
    <property type="evidence" value="ECO:0007669"/>
    <property type="project" value="UniProtKB-SubCell"/>
</dbReference>
<evidence type="ECO:0000256" key="4">
    <source>
        <dbReference type="ARBA" id="ARBA00022801"/>
    </source>
</evidence>
<evidence type="ECO:0000256" key="5">
    <source>
        <dbReference type="ARBA" id="ARBA00022989"/>
    </source>
</evidence>
<dbReference type="Pfam" id="PF01694">
    <property type="entry name" value="Rhomboid"/>
    <property type="match status" value="1"/>
</dbReference>
<dbReference type="InterPro" id="IPR050925">
    <property type="entry name" value="Rhomboid_protease_S54"/>
</dbReference>
<keyword evidence="4" id="KW-0378">Hydrolase</keyword>
<dbReference type="Proteomes" id="UP000186785">
    <property type="component" value="Unassembled WGS sequence"/>
</dbReference>
<feature type="transmembrane region" description="Helical" evidence="7">
    <location>
        <begin position="103"/>
        <end position="123"/>
    </location>
</feature>
<feature type="transmembrane region" description="Helical" evidence="7">
    <location>
        <begin position="41"/>
        <end position="64"/>
    </location>
</feature>
<evidence type="ECO:0000313" key="10">
    <source>
        <dbReference type="Proteomes" id="UP000186785"/>
    </source>
</evidence>
<accession>A0A1Q5PPB1</accession>
<dbReference type="AlphaFoldDB" id="A0A1Q5PPB1"/>
<feature type="transmembrane region" description="Helical" evidence="7">
    <location>
        <begin position="185"/>
        <end position="203"/>
    </location>
</feature>
<gene>
    <name evidence="9" type="ORF">BSR29_00220</name>
</gene>
<proteinExistence type="inferred from homology"/>
<comment type="similarity">
    <text evidence="2">Belongs to the peptidase S54 family.</text>
</comment>
<evidence type="ECO:0000259" key="8">
    <source>
        <dbReference type="Pfam" id="PF01694"/>
    </source>
</evidence>
<feature type="transmembrane region" description="Helical" evidence="7">
    <location>
        <begin position="156"/>
        <end position="173"/>
    </location>
</feature>
<feature type="transmembrane region" description="Helical" evidence="7">
    <location>
        <begin position="76"/>
        <end position="97"/>
    </location>
</feature>
<evidence type="ECO:0000256" key="6">
    <source>
        <dbReference type="ARBA" id="ARBA00023136"/>
    </source>
</evidence>
<comment type="subcellular location">
    <subcellularLocation>
        <location evidence="1">Membrane</location>
        <topology evidence="1">Multi-pass membrane protein</topology>
    </subcellularLocation>
</comment>
<reference evidence="9 10" key="1">
    <citation type="submission" date="2016-11" db="EMBL/GenBank/DDBJ databases">
        <title>Actinomyces gypaetusis sp. nov. isolated from the vulture Gypaetus barbatus in Qinghai Tibet Plateau China.</title>
        <authorList>
            <person name="Meng X."/>
        </authorList>
    </citation>
    <scope>NUCLEOTIDE SEQUENCE [LARGE SCALE GENOMIC DNA]</scope>
    <source>
        <strain evidence="9 10">VUL4_2</strain>
    </source>
</reference>
<dbReference type="PANTHER" id="PTHR43731">
    <property type="entry name" value="RHOMBOID PROTEASE"/>
    <property type="match status" value="1"/>
</dbReference>
<keyword evidence="10" id="KW-1185">Reference proteome</keyword>
<evidence type="ECO:0000313" key="9">
    <source>
        <dbReference type="EMBL" id="OKL49431.1"/>
    </source>
</evidence>
<dbReference type="GO" id="GO:0004252">
    <property type="term" value="F:serine-type endopeptidase activity"/>
    <property type="evidence" value="ECO:0007669"/>
    <property type="project" value="InterPro"/>
</dbReference>
<evidence type="ECO:0000256" key="7">
    <source>
        <dbReference type="SAM" id="Phobius"/>
    </source>
</evidence>
<dbReference type="EMBL" id="MQSV01000001">
    <property type="protein sequence ID" value="OKL49431.1"/>
    <property type="molecule type" value="Genomic_DNA"/>
</dbReference>
<organism evidence="9 10">
    <name type="scientific">Boudabousia liubingyangii</name>
    <dbReference type="NCBI Taxonomy" id="1921764"/>
    <lineage>
        <taxon>Bacteria</taxon>
        <taxon>Bacillati</taxon>
        <taxon>Actinomycetota</taxon>
        <taxon>Actinomycetes</taxon>
        <taxon>Actinomycetales</taxon>
        <taxon>Actinomycetaceae</taxon>
        <taxon>Boudabousia</taxon>
    </lineage>
</organism>
<protein>
    <recommendedName>
        <fullName evidence="8">Peptidase S54 rhomboid domain-containing protein</fullName>
    </recommendedName>
</protein>
<dbReference type="InterPro" id="IPR022764">
    <property type="entry name" value="Peptidase_S54_rhomboid_dom"/>
</dbReference>
<feature type="domain" description="Peptidase S54 rhomboid" evidence="8">
    <location>
        <begin position="36"/>
        <end position="170"/>
    </location>
</feature>
<dbReference type="InterPro" id="IPR035952">
    <property type="entry name" value="Rhomboid-like_sf"/>
</dbReference>
<keyword evidence="5 7" id="KW-1133">Transmembrane helix</keyword>
<evidence type="ECO:0000256" key="2">
    <source>
        <dbReference type="ARBA" id="ARBA00009045"/>
    </source>
</evidence>
<dbReference type="RefSeq" id="WP_073713234.1">
    <property type="nucleotide sequence ID" value="NZ_MQSU01000001.1"/>
</dbReference>
<sequence length="208" mass="23225">MTTVIMGICLFFAVIYAIAPNTLEPFWLAPGVAYLEPWRLLTSAFMHFGLAHILLNMYCLYLVGTVLEKMLGSTHFLALYLFCSLGASVFVEFAQLHHWSQPSYTAGASGAIMGLFGALLVIYRRLDTQVLPILVLLIINVVSGIIYPGISWEGHLGGALAGILYTAVVLWPRWKQTNVRRTYQIAATTVLTALLIFGHWYMYQSFII</sequence>
<evidence type="ECO:0000256" key="1">
    <source>
        <dbReference type="ARBA" id="ARBA00004141"/>
    </source>
</evidence>
<dbReference type="PANTHER" id="PTHR43731:SF14">
    <property type="entry name" value="PRESENILIN-ASSOCIATED RHOMBOID-LIKE PROTEIN, MITOCHONDRIAL"/>
    <property type="match status" value="1"/>
</dbReference>
<dbReference type="SUPFAM" id="SSF144091">
    <property type="entry name" value="Rhomboid-like"/>
    <property type="match status" value="1"/>
</dbReference>
<comment type="caution">
    <text evidence="9">The sequence shown here is derived from an EMBL/GenBank/DDBJ whole genome shotgun (WGS) entry which is preliminary data.</text>
</comment>
<dbReference type="STRING" id="1921764.BSR28_02260"/>
<keyword evidence="3 7" id="KW-0812">Transmembrane</keyword>
<feature type="transmembrane region" description="Helical" evidence="7">
    <location>
        <begin position="130"/>
        <end position="150"/>
    </location>
</feature>
<evidence type="ECO:0000256" key="3">
    <source>
        <dbReference type="ARBA" id="ARBA00022692"/>
    </source>
</evidence>
<name>A0A1Q5PPB1_9ACTO</name>
<dbReference type="Gene3D" id="1.20.1540.10">
    <property type="entry name" value="Rhomboid-like"/>
    <property type="match status" value="1"/>
</dbReference>
<keyword evidence="6 7" id="KW-0472">Membrane</keyword>